<name>A0A420XPZ7_9ACTN</name>
<accession>A0A420XPZ7</accession>
<proteinExistence type="predicted"/>
<organism evidence="8 9">
    <name type="scientific">Motilibacter peucedani</name>
    <dbReference type="NCBI Taxonomy" id="598650"/>
    <lineage>
        <taxon>Bacteria</taxon>
        <taxon>Bacillati</taxon>
        <taxon>Actinomycetota</taxon>
        <taxon>Actinomycetes</taxon>
        <taxon>Motilibacterales</taxon>
        <taxon>Motilibacteraceae</taxon>
        <taxon>Motilibacter</taxon>
    </lineage>
</organism>
<evidence type="ECO:0000256" key="6">
    <source>
        <dbReference type="SAM" id="Phobius"/>
    </source>
</evidence>
<dbReference type="PANTHER" id="PTHR35007:SF3">
    <property type="entry name" value="POSSIBLE CONSERVED ALANINE RICH MEMBRANE PROTEIN"/>
    <property type="match status" value="1"/>
</dbReference>
<dbReference type="AlphaFoldDB" id="A0A420XPZ7"/>
<evidence type="ECO:0000259" key="7">
    <source>
        <dbReference type="Pfam" id="PF00482"/>
    </source>
</evidence>
<gene>
    <name evidence="8" type="ORF">CLV35_1820</name>
</gene>
<comment type="caution">
    <text evidence="8">The sequence shown here is derived from an EMBL/GenBank/DDBJ whole genome shotgun (WGS) entry which is preliminary data.</text>
</comment>
<dbReference type="RefSeq" id="WP_183061888.1">
    <property type="nucleotide sequence ID" value="NZ_RBWV01000011.1"/>
</dbReference>
<reference evidence="8 9" key="1">
    <citation type="submission" date="2018-10" db="EMBL/GenBank/DDBJ databases">
        <title>Genomic Encyclopedia of Archaeal and Bacterial Type Strains, Phase II (KMG-II): from individual species to whole genera.</title>
        <authorList>
            <person name="Goeker M."/>
        </authorList>
    </citation>
    <scope>NUCLEOTIDE SEQUENCE [LARGE SCALE GENOMIC DNA]</scope>
    <source>
        <strain evidence="8 9">RP-AC37</strain>
    </source>
</reference>
<feature type="domain" description="Type II secretion system protein GspF" evidence="7">
    <location>
        <begin position="68"/>
        <end position="205"/>
    </location>
</feature>
<evidence type="ECO:0000256" key="5">
    <source>
        <dbReference type="ARBA" id="ARBA00023136"/>
    </source>
</evidence>
<keyword evidence="5 6" id="KW-0472">Membrane</keyword>
<keyword evidence="2" id="KW-1003">Cell membrane</keyword>
<dbReference type="Proteomes" id="UP000281955">
    <property type="component" value="Unassembled WGS sequence"/>
</dbReference>
<feature type="transmembrane region" description="Helical" evidence="6">
    <location>
        <begin position="185"/>
        <end position="211"/>
    </location>
</feature>
<dbReference type="EMBL" id="RBWV01000011">
    <property type="protein sequence ID" value="RKS75358.1"/>
    <property type="molecule type" value="Genomic_DNA"/>
</dbReference>
<comment type="subcellular location">
    <subcellularLocation>
        <location evidence="1">Cell membrane</location>
        <topology evidence="1">Multi-pass membrane protein</topology>
    </subcellularLocation>
</comment>
<evidence type="ECO:0000313" key="9">
    <source>
        <dbReference type="Proteomes" id="UP000281955"/>
    </source>
</evidence>
<evidence type="ECO:0000256" key="3">
    <source>
        <dbReference type="ARBA" id="ARBA00022692"/>
    </source>
</evidence>
<evidence type="ECO:0000256" key="4">
    <source>
        <dbReference type="ARBA" id="ARBA00022989"/>
    </source>
</evidence>
<dbReference type="Pfam" id="PF00482">
    <property type="entry name" value="T2SSF"/>
    <property type="match status" value="1"/>
</dbReference>
<evidence type="ECO:0000256" key="1">
    <source>
        <dbReference type="ARBA" id="ARBA00004651"/>
    </source>
</evidence>
<evidence type="ECO:0000256" key="2">
    <source>
        <dbReference type="ARBA" id="ARBA00022475"/>
    </source>
</evidence>
<dbReference type="GO" id="GO:0005886">
    <property type="term" value="C:plasma membrane"/>
    <property type="evidence" value="ECO:0007669"/>
    <property type="project" value="UniProtKB-SubCell"/>
</dbReference>
<evidence type="ECO:0000313" key="8">
    <source>
        <dbReference type="EMBL" id="RKS75358.1"/>
    </source>
</evidence>
<dbReference type="InterPro" id="IPR018076">
    <property type="entry name" value="T2SS_GspF_dom"/>
</dbReference>
<keyword evidence="9" id="KW-1185">Reference proteome</keyword>
<keyword evidence="3 6" id="KW-0812">Transmembrane</keyword>
<keyword evidence="4 6" id="KW-1133">Transmembrane helix</keyword>
<sequence length="220" mass="22071">MSAALAAGLLAWGGVLLLQPGRAPARRLRRVLPPAGGSARRRRSTGALRARLRRRAAATHAEDDAVLACDLLAACLLAGSPVQTALAVVGASVSRAPGRTGAAEEALPGSVGAALASAASAVRLGAGPAEAAEQMVAAAPALAGVARAVQRSATAGTPLAPALLRLAADSRADQRWRAEARARRVGTYAALPVALCFLPAFVLLGVVPLVVGLGDQLVRL</sequence>
<dbReference type="PANTHER" id="PTHR35007">
    <property type="entry name" value="INTEGRAL MEMBRANE PROTEIN-RELATED"/>
    <property type="match status" value="1"/>
</dbReference>
<protein>
    <submittedName>
        <fullName evidence="8">Type II secretion system (T2SS) protein F</fullName>
    </submittedName>
</protein>
<dbReference type="InParanoid" id="A0A420XPZ7"/>